<feature type="transmembrane region" description="Helical" evidence="1">
    <location>
        <begin position="56"/>
        <end position="77"/>
    </location>
</feature>
<dbReference type="EMBL" id="JAGEOK010000044">
    <property type="protein sequence ID" value="MBO2444289.1"/>
    <property type="molecule type" value="Genomic_DNA"/>
</dbReference>
<dbReference type="InterPro" id="IPR043712">
    <property type="entry name" value="DUF5652"/>
</dbReference>
<feature type="transmembrane region" description="Helical" evidence="1">
    <location>
        <begin position="21"/>
        <end position="40"/>
    </location>
</feature>
<evidence type="ECO:0000313" key="3">
    <source>
        <dbReference type="EMBL" id="MBO2444289.1"/>
    </source>
</evidence>
<evidence type="ECO:0000256" key="1">
    <source>
        <dbReference type="SAM" id="Phobius"/>
    </source>
</evidence>
<feature type="domain" description="DUF5652" evidence="2">
    <location>
        <begin position="17"/>
        <end position="83"/>
    </location>
</feature>
<keyword evidence="1" id="KW-0472">Membrane</keyword>
<dbReference type="Pfam" id="PF18893">
    <property type="entry name" value="DUF5652"/>
    <property type="match status" value="1"/>
</dbReference>
<reference evidence="3 4" key="1">
    <citation type="submission" date="2021-03" db="EMBL/GenBank/DDBJ databases">
        <authorList>
            <person name="Kanchanasin P."/>
            <person name="Saeng-In P."/>
            <person name="Phongsopitanun W."/>
            <person name="Yuki M."/>
            <person name="Kudo T."/>
            <person name="Ohkuma M."/>
            <person name="Tanasupawat S."/>
        </authorList>
    </citation>
    <scope>NUCLEOTIDE SEQUENCE [LARGE SCALE GENOMIC DNA]</scope>
    <source>
        <strain evidence="3 4">L46</strain>
    </source>
</reference>
<keyword evidence="1" id="KW-0812">Transmembrane</keyword>
<accession>A0ABS3RDJ1</accession>
<dbReference type="Proteomes" id="UP000666915">
    <property type="component" value="Unassembled WGS sequence"/>
</dbReference>
<gene>
    <name evidence="3" type="ORF">J4557_42900</name>
</gene>
<evidence type="ECO:0000259" key="2">
    <source>
        <dbReference type="Pfam" id="PF18893"/>
    </source>
</evidence>
<evidence type="ECO:0000313" key="4">
    <source>
        <dbReference type="Proteomes" id="UP000666915"/>
    </source>
</evidence>
<comment type="caution">
    <text evidence="3">The sequence shown here is derived from an EMBL/GenBank/DDBJ whole genome shotgun (WGS) entry which is preliminary data.</text>
</comment>
<dbReference type="RefSeq" id="WP_208272583.1">
    <property type="nucleotide sequence ID" value="NZ_BAAAGM010000075.1"/>
</dbReference>
<protein>
    <recommendedName>
        <fullName evidence="2">DUF5652 domain-containing protein</fullName>
    </recommendedName>
</protein>
<keyword evidence="1" id="KW-1133">Transmembrane helix</keyword>
<sequence>MRIGDAMAAKRRWSDLSKRTRRLLVTTAIVEGVLKVAALVDLKRRPADQIRGRKRWWAVLIILVNSVGLVPVSYFVLGRRRPSGHD</sequence>
<keyword evidence="4" id="KW-1185">Reference proteome</keyword>
<proteinExistence type="predicted"/>
<organism evidence="3 4">
    <name type="scientific">Actinomadura nitritigenes</name>
    <dbReference type="NCBI Taxonomy" id="134602"/>
    <lineage>
        <taxon>Bacteria</taxon>
        <taxon>Bacillati</taxon>
        <taxon>Actinomycetota</taxon>
        <taxon>Actinomycetes</taxon>
        <taxon>Streptosporangiales</taxon>
        <taxon>Thermomonosporaceae</taxon>
        <taxon>Actinomadura</taxon>
    </lineage>
</organism>
<name>A0ABS3RDJ1_9ACTN</name>